<sequence>MAYSGGSERGSAPTLEQVIGEFFLKGAQTVLSARLPHATPSDTKGSGKKRAWNQLNAFRAVQFNLELDEVESANKELEKWRRDAGLPLVVETLLERWVFHHQQLLPDSPSSLSKSALVRLSPSSIYKRLVILLRSVFALLRTLPAHKLCRAGGAGRRSAFSLGYRLHSSLPGGAGEGGPERSGSGGGGSAGGSSSGPAGPGAAQARAPRGLARFAFAPAETPYGRIRVSVDYRPASAVTVLEQTSSGAAPRLIIQDYVRGAVNTRTTFSSLQLA</sequence>
<dbReference type="GO" id="GO:1990316">
    <property type="term" value="C:Atg1/ULK1 kinase complex"/>
    <property type="evidence" value="ECO:0007669"/>
    <property type="project" value="InterPro"/>
</dbReference>
<proteinExistence type="predicted"/>
<evidence type="ECO:0000313" key="5">
    <source>
        <dbReference type="Proteomes" id="UP000279271"/>
    </source>
</evidence>
<name>A0A3M7L3Y5_AUXPR</name>
<dbReference type="Gene3D" id="3.30.900.10">
    <property type="entry name" value="HORMA domain"/>
    <property type="match status" value="2"/>
</dbReference>
<dbReference type="GO" id="GO:0000407">
    <property type="term" value="C:phagophore assembly site"/>
    <property type="evidence" value="ECO:0007669"/>
    <property type="project" value="TreeGrafter"/>
</dbReference>
<comment type="caution">
    <text evidence="4">The sequence shown here is derived from an EMBL/GenBank/DDBJ whole genome shotgun (WGS) entry which is preliminary data.</text>
</comment>
<dbReference type="Proteomes" id="UP000279271">
    <property type="component" value="Unassembled WGS sequence"/>
</dbReference>
<dbReference type="GO" id="GO:0000423">
    <property type="term" value="P:mitophagy"/>
    <property type="evidence" value="ECO:0007669"/>
    <property type="project" value="TreeGrafter"/>
</dbReference>
<evidence type="ECO:0000256" key="1">
    <source>
        <dbReference type="ARBA" id="ARBA00023006"/>
    </source>
</evidence>
<dbReference type="Pfam" id="PF10033">
    <property type="entry name" value="ATG13"/>
    <property type="match status" value="1"/>
</dbReference>
<protein>
    <recommendedName>
        <fullName evidence="3">Autophagy-related protein 13 N-terminal domain-containing protein</fullName>
    </recommendedName>
</protein>
<dbReference type="GO" id="GO:0034727">
    <property type="term" value="P:piecemeal microautophagy of the nucleus"/>
    <property type="evidence" value="ECO:0007669"/>
    <property type="project" value="TreeGrafter"/>
</dbReference>
<gene>
    <name evidence="4" type="ORF">APUTEX25_004600</name>
</gene>
<dbReference type="PANTHER" id="PTHR13430">
    <property type="match status" value="1"/>
</dbReference>
<feature type="compositionally biased region" description="Gly residues" evidence="2">
    <location>
        <begin position="183"/>
        <end position="194"/>
    </location>
</feature>
<feature type="region of interest" description="Disordered" evidence="2">
    <location>
        <begin position="171"/>
        <end position="204"/>
    </location>
</feature>
<dbReference type="InterPro" id="IPR036570">
    <property type="entry name" value="HORMA_dom_sf"/>
</dbReference>
<evidence type="ECO:0000313" key="4">
    <source>
        <dbReference type="EMBL" id="RMZ56176.1"/>
    </source>
</evidence>
<accession>A0A3M7L3Y5</accession>
<dbReference type="AlphaFoldDB" id="A0A3M7L3Y5"/>
<organism evidence="4 5">
    <name type="scientific">Auxenochlorella protothecoides</name>
    <name type="common">Green microalga</name>
    <name type="synonym">Chlorella protothecoides</name>
    <dbReference type="NCBI Taxonomy" id="3075"/>
    <lineage>
        <taxon>Eukaryota</taxon>
        <taxon>Viridiplantae</taxon>
        <taxon>Chlorophyta</taxon>
        <taxon>core chlorophytes</taxon>
        <taxon>Trebouxiophyceae</taxon>
        <taxon>Chlorellales</taxon>
        <taxon>Chlorellaceae</taxon>
        <taxon>Auxenochlorella</taxon>
    </lineage>
</organism>
<reference evidence="5" key="1">
    <citation type="journal article" date="2018" name="Algal Res.">
        <title>Characterization of plant carbon substrate utilization by Auxenochlorella protothecoides.</title>
        <authorList>
            <person name="Vogler B.W."/>
            <person name="Starkenburg S.R."/>
            <person name="Sudasinghe N."/>
            <person name="Schambach J.Y."/>
            <person name="Rollin J.A."/>
            <person name="Pattathil S."/>
            <person name="Barry A.N."/>
        </authorList>
    </citation>
    <scope>NUCLEOTIDE SEQUENCE [LARGE SCALE GENOMIC DNA]</scope>
    <source>
        <strain evidence="5">UTEX 25</strain>
    </source>
</reference>
<dbReference type="GO" id="GO:0005829">
    <property type="term" value="C:cytosol"/>
    <property type="evidence" value="ECO:0007669"/>
    <property type="project" value="TreeGrafter"/>
</dbReference>
<dbReference type="EMBL" id="QOKY01000154">
    <property type="protein sequence ID" value="RMZ56176.1"/>
    <property type="molecule type" value="Genomic_DNA"/>
</dbReference>
<dbReference type="GO" id="GO:0034497">
    <property type="term" value="P:protein localization to phagophore assembly site"/>
    <property type="evidence" value="ECO:0007669"/>
    <property type="project" value="TreeGrafter"/>
</dbReference>
<feature type="domain" description="Autophagy-related protein 13 N-terminal" evidence="3">
    <location>
        <begin position="91"/>
        <end position="234"/>
    </location>
</feature>
<evidence type="ECO:0000256" key="2">
    <source>
        <dbReference type="SAM" id="MobiDB-lite"/>
    </source>
</evidence>
<dbReference type="PANTHER" id="PTHR13430:SF4">
    <property type="entry name" value="AUTOPHAGY-RELATED PROTEIN 13"/>
    <property type="match status" value="1"/>
</dbReference>
<keyword evidence="1" id="KW-0072">Autophagy</keyword>
<dbReference type="InterPro" id="IPR040182">
    <property type="entry name" value="ATG13"/>
</dbReference>
<evidence type="ECO:0000259" key="3">
    <source>
        <dbReference type="Pfam" id="PF10033"/>
    </source>
</evidence>
<feature type="compositionally biased region" description="Low complexity" evidence="2">
    <location>
        <begin position="195"/>
        <end position="204"/>
    </location>
</feature>
<dbReference type="InterPro" id="IPR018731">
    <property type="entry name" value="Atg13_N"/>
</dbReference>